<name>A0AAJ8BW73_ASPNG</name>
<proteinExistence type="predicted"/>
<dbReference type="AlphaFoldDB" id="A0AAJ8BW73"/>
<organism evidence="1">
    <name type="scientific">Aspergillus niger</name>
    <dbReference type="NCBI Taxonomy" id="5061"/>
    <lineage>
        <taxon>Eukaryota</taxon>
        <taxon>Fungi</taxon>
        <taxon>Dikarya</taxon>
        <taxon>Ascomycota</taxon>
        <taxon>Pezizomycotina</taxon>
        <taxon>Eurotiomycetes</taxon>
        <taxon>Eurotiomycetidae</taxon>
        <taxon>Eurotiales</taxon>
        <taxon>Aspergillaceae</taxon>
        <taxon>Aspergillus</taxon>
        <taxon>Aspergillus subgen. Circumdati</taxon>
    </lineage>
</organism>
<dbReference type="RefSeq" id="XP_059603526.1">
    <property type="nucleotide sequence ID" value="XM_059746681.1"/>
</dbReference>
<sequence length="100" mass="11228">MDEKGVVWVEDVRVAGCSRPAEFISTPRKLLEPWDGGVRGAVCASPLWVRAADIMDRPIFPRTLPDCWLRFWAALCLGVCVRNMPFGWCCLAVIIVLVRP</sequence>
<reference evidence="1" key="1">
    <citation type="submission" date="2025-02" db="EMBL/GenBank/DDBJ databases">
        <authorList>
            <consortium name="NCBI Genome Project"/>
        </authorList>
    </citation>
    <scope>NUCLEOTIDE SEQUENCE</scope>
</reference>
<accession>A0AAJ8BW73</accession>
<reference evidence="1" key="2">
    <citation type="submission" date="2025-08" db="UniProtKB">
        <authorList>
            <consortium name="RefSeq"/>
        </authorList>
    </citation>
    <scope>IDENTIFICATION</scope>
</reference>
<gene>
    <name evidence="1" type="ORF">An02g12380</name>
</gene>
<dbReference type="GeneID" id="84590510"/>
<evidence type="ECO:0000313" key="1">
    <source>
        <dbReference type="RefSeq" id="XP_059603526.1"/>
    </source>
</evidence>
<protein>
    <submittedName>
        <fullName evidence="1">Uncharacterized protein</fullName>
    </submittedName>
</protein>
<dbReference type="KEGG" id="ang:An02g12380"/>
<dbReference type="VEuPathDB" id="FungiDB:An02g12380"/>